<name>A0A9P6QYZ0_9FUNG</name>
<accession>A0A9P6QYZ0</accession>
<feature type="chain" id="PRO_5040133959" description="Kelch repeat-containing protein" evidence="1">
    <location>
        <begin position="38"/>
        <end position="248"/>
    </location>
</feature>
<evidence type="ECO:0000256" key="1">
    <source>
        <dbReference type="SAM" id="SignalP"/>
    </source>
</evidence>
<dbReference type="Gene3D" id="2.120.10.80">
    <property type="entry name" value="Kelch-type beta propeller"/>
    <property type="match status" value="1"/>
</dbReference>
<proteinExistence type="predicted"/>
<dbReference type="EMBL" id="JAAAIN010001504">
    <property type="protein sequence ID" value="KAG0302508.1"/>
    <property type="molecule type" value="Genomic_DNA"/>
</dbReference>
<dbReference type="OrthoDB" id="10251809at2759"/>
<feature type="signal peptide" evidence="1">
    <location>
        <begin position="1"/>
        <end position="37"/>
    </location>
</feature>
<evidence type="ECO:0000313" key="2">
    <source>
        <dbReference type="EMBL" id="KAG0302508.1"/>
    </source>
</evidence>
<dbReference type="InterPro" id="IPR015915">
    <property type="entry name" value="Kelch-typ_b-propeller"/>
</dbReference>
<reference evidence="2" key="1">
    <citation type="journal article" date="2020" name="Fungal Divers.">
        <title>Resolving the Mortierellaceae phylogeny through synthesis of multi-gene phylogenetics and phylogenomics.</title>
        <authorList>
            <person name="Vandepol N."/>
            <person name="Liber J."/>
            <person name="Desiro A."/>
            <person name="Na H."/>
            <person name="Kennedy M."/>
            <person name="Barry K."/>
            <person name="Grigoriev I.V."/>
            <person name="Miller A.N."/>
            <person name="O'Donnell K."/>
            <person name="Stajich J.E."/>
            <person name="Bonito G."/>
        </authorList>
    </citation>
    <scope>NUCLEOTIDE SEQUENCE</scope>
    <source>
        <strain evidence="2">NVP60</strain>
    </source>
</reference>
<evidence type="ECO:0000313" key="3">
    <source>
        <dbReference type="Proteomes" id="UP000823405"/>
    </source>
</evidence>
<sequence length="248" mass="26867">MASHSPSHTNTRHRRRRFLPSLFILLSTTNYIHYAHAQTSPGPTPVSGPAFARTSSRLYILGGNPNSGNNGPPLTQFYSLDLTAPWNNTAPAWTELSAGPAQAVFPATFSLDQKTMIVFHLNAPINASRYDVATGVWTRSNAALPGSDFQGIGAVTDPNSGLVYMAAGYTSRSRNSLDIYNFDADSVTQTAMPAPGTVFSARAYYGNAWSQYRKSILYFGGYNVSSQAIANGNVLTELVTQTQTWNTL</sequence>
<dbReference type="AlphaFoldDB" id="A0A9P6QYZ0"/>
<evidence type="ECO:0008006" key="4">
    <source>
        <dbReference type="Google" id="ProtNLM"/>
    </source>
</evidence>
<gene>
    <name evidence="2" type="ORF">BGZ97_002320</name>
</gene>
<keyword evidence="3" id="KW-1185">Reference proteome</keyword>
<protein>
    <recommendedName>
        <fullName evidence="4">Kelch repeat-containing protein</fullName>
    </recommendedName>
</protein>
<dbReference type="Proteomes" id="UP000823405">
    <property type="component" value="Unassembled WGS sequence"/>
</dbReference>
<feature type="non-terminal residue" evidence="2">
    <location>
        <position position="248"/>
    </location>
</feature>
<comment type="caution">
    <text evidence="2">The sequence shown here is derived from an EMBL/GenBank/DDBJ whole genome shotgun (WGS) entry which is preliminary data.</text>
</comment>
<dbReference type="SUPFAM" id="SSF50965">
    <property type="entry name" value="Galactose oxidase, central domain"/>
    <property type="match status" value="1"/>
</dbReference>
<dbReference type="InterPro" id="IPR011043">
    <property type="entry name" value="Gal_Oxase/kelch_b-propeller"/>
</dbReference>
<keyword evidence="1" id="KW-0732">Signal</keyword>
<organism evidence="2 3">
    <name type="scientific">Linnemannia gamsii</name>
    <dbReference type="NCBI Taxonomy" id="64522"/>
    <lineage>
        <taxon>Eukaryota</taxon>
        <taxon>Fungi</taxon>
        <taxon>Fungi incertae sedis</taxon>
        <taxon>Mucoromycota</taxon>
        <taxon>Mortierellomycotina</taxon>
        <taxon>Mortierellomycetes</taxon>
        <taxon>Mortierellales</taxon>
        <taxon>Mortierellaceae</taxon>
        <taxon>Linnemannia</taxon>
    </lineage>
</organism>